<feature type="region of interest" description="Disordered" evidence="6">
    <location>
        <begin position="252"/>
        <end position="341"/>
    </location>
</feature>
<dbReference type="InterPro" id="IPR000845">
    <property type="entry name" value="Nucleoside_phosphorylase_d"/>
</dbReference>
<dbReference type="Pfam" id="PF02338">
    <property type="entry name" value="OTU"/>
    <property type="match status" value="1"/>
</dbReference>
<dbReference type="Pfam" id="PF01048">
    <property type="entry name" value="PNP_UDP_1"/>
    <property type="match status" value="1"/>
</dbReference>
<feature type="domain" description="NACHT" evidence="8">
    <location>
        <begin position="682"/>
        <end position="808"/>
    </location>
</feature>
<dbReference type="InterPro" id="IPR001611">
    <property type="entry name" value="Leu-rich_rpt"/>
</dbReference>
<dbReference type="GO" id="GO:0006913">
    <property type="term" value="P:nucleocytoplasmic transport"/>
    <property type="evidence" value="ECO:0007669"/>
    <property type="project" value="TreeGrafter"/>
</dbReference>
<accession>A0A2B4RJX5</accession>
<evidence type="ECO:0000313" key="9">
    <source>
        <dbReference type="EMBL" id="PFX16790.1"/>
    </source>
</evidence>
<dbReference type="InterPro" id="IPR038765">
    <property type="entry name" value="Papain-like_cys_pep_sf"/>
</dbReference>
<dbReference type="SUPFAM" id="SSF53167">
    <property type="entry name" value="Purine and uridine phosphorylases"/>
    <property type="match status" value="1"/>
</dbReference>
<evidence type="ECO:0000256" key="5">
    <source>
        <dbReference type="ARBA" id="ARBA00022840"/>
    </source>
</evidence>
<dbReference type="OrthoDB" id="120976at2759"/>
<keyword evidence="1" id="KW-0343">GTPase activation</keyword>
<dbReference type="PANTHER" id="PTHR24113:SF12">
    <property type="entry name" value="RAN GTPASE-ACTIVATING PROTEIN 1"/>
    <property type="match status" value="1"/>
</dbReference>
<dbReference type="Gene3D" id="3.40.50.1580">
    <property type="entry name" value="Nucleoside phosphorylase domain"/>
    <property type="match status" value="1"/>
</dbReference>
<dbReference type="EMBL" id="LSMT01000518">
    <property type="protein sequence ID" value="PFX16790.1"/>
    <property type="molecule type" value="Genomic_DNA"/>
</dbReference>
<keyword evidence="10" id="KW-1185">Reference proteome</keyword>
<dbReference type="InterPro" id="IPR007111">
    <property type="entry name" value="NACHT_NTPase"/>
</dbReference>
<feature type="domain" description="OTU" evidence="7">
    <location>
        <begin position="112"/>
        <end position="246"/>
    </location>
</feature>
<proteinExistence type="predicted"/>
<dbReference type="GO" id="GO:0009116">
    <property type="term" value="P:nucleoside metabolic process"/>
    <property type="evidence" value="ECO:0007669"/>
    <property type="project" value="InterPro"/>
</dbReference>
<evidence type="ECO:0000256" key="1">
    <source>
        <dbReference type="ARBA" id="ARBA00022468"/>
    </source>
</evidence>
<evidence type="ECO:0000256" key="6">
    <source>
        <dbReference type="SAM" id="MobiDB-lite"/>
    </source>
</evidence>
<dbReference type="GO" id="GO:0005829">
    <property type="term" value="C:cytosol"/>
    <property type="evidence" value="ECO:0007669"/>
    <property type="project" value="TreeGrafter"/>
</dbReference>
<dbReference type="PROSITE" id="PS50802">
    <property type="entry name" value="OTU"/>
    <property type="match status" value="1"/>
</dbReference>
<evidence type="ECO:0000256" key="4">
    <source>
        <dbReference type="ARBA" id="ARBA00022741"/>
    </source>
</evidence>
<evidence type="ECO:0000256" key="2">
    <source>
        <dbReference type="ARBA" id="ARBA00022614"/>
    </source>
</evidence>
<dbReference type="PANTHER" id="PTHR24113">
    <property type="entry name" value="RAN GTPASE-ACTIVATING PROTEIN 1"/>
    <property type="match status" value="1"/>
</dbReference>
<dbReference type="Gene3D" id="3.80.10.10">
    <property type="entry name" value="Ribonuclease Inhibitor"/>
    <property type="match status" value="6"/>
</dbReference>
<dbReference type="GO" id="GO:0031267">
    <property type="term" value="F:small GTPase binding"/>
    <property type="evidence" value="ECO:0007669"/>
    <property type="project" value="TreeGrafter"/>
</dbReference>
<dbReference type="InterPro" id="IPR027417">
    <property type="entry name" value="P-loop_NTPase"/>
</dbReference>
<name>A0A2B4RJX5_STYPI</name>
<keyword evidence="5" id="KW-0067">ATP-binding</keyword>
<dbReference type="GO" id="GO:0048471">
    <property type="term" value="C:perinuclear region of cytoplasm"/>
    <property type="evidence" value="ECO:0007669"/>
    <property type="project" value="TreeGrafter"/>
</dbReference>
<dbReference type="PROSITE" id="PS50837">
    <property type="entry name" value="NACHT"/>
    <property type="match status" value="1"/>
</dbReference>
<dbReference type="Pfam" id="PF05729">
    <property type="entry name" value="NACHT"/>
    <property type="match status" value="1"/>
</dbReference>
<keyword evidence="2" id="KW-0433">Leucine-rich repeat</keyword>
<dbReference type="PROSITE" id="PS51450">
    <property type="entry name" value="LRR"/>
    <property type="match status" value="1"/>
</dbReference>
<dbReference type="Pfam" id="PF13516">
    <property type="entry name" value="LRR_6"/>
    <property type="match status" value="14"/>
</dbReference>
<dbReference type="Proteomes" id="UP000225706">
    <property type="component" value="Unassembled WGS sequence"/>
</dbReference>
<dbReference type="GO" id="GO:0005634">
    <property type="term" value="C:nucleus"/>
    <property type="evidence" value="ECO:0007669"/>
    <property type="project" value="TreeGrafter"/>
</dbReference>
<dbReference type="GO" id="GO:0005524">
    <property type="term" value="F:ATP binding"/>
    <property type="evidence" value="ECO:0007669"/>
    <property type="project" value="UniProtKB-KW"/>
</dbReference>
<dbReference type="SUPFAM" id="SSF52047">
    <property type="entry name" value="RNI-like"/>
    <property type="match status" value="2"/>
</dbReference>
<evidence type="ECO:0000313" key="10">
    <source>
        <dbReference type="Proteomes" id="UP000225706"/>
    </source>
</evidence>
<dbReference type="Gene3D" id="3.90.70.80">
    <property type="match status" value="1"/>
</dbReference>
<evidence type="ECO:0000256" key="3">
    <source>
        <dbReference type="ARBA" id="ARBA00022737"/>
    </source>
</evidence>
<dbReference type="InterPro" id="IPR032675">
    <property type="entry name" value="LRR_dom_sf"/>
</dbReference>
<dbReference type="InterPro" id="IPR035994">
    <property type="entry name" value="Nucleoside_phosphorylase_sf"/>
</dbReference>
<comment type="caution">
    <text evidence="9">The sequence shown here is derived from an EMBL/GenBank/DDBJ whole genome shotgun (WGS) entry which is preliminary data.</text>
</comment>
<evidence type="ECO:0000259" key="7">
    <source>
        <dbReference type="PROSITE" id="PS50802"/>
    </source>
</evidence>
<dbReference type="InterPro" id="IPR003323">
    <property type="entry name" value="OTU_dom"/>
</dbReference>
<keyword evidence="4" id="KW-0547">Nucleotide-binding</keyword>
<sequence>MLFESKRQRKLVSRVKHFKSPMSNVMGKTIKQTWLLSYGCLKTSVTLQKISPERIEPSVSSPTTEKMKFSSNDHREAVCIMHDILQIQSNTDNAQQSDPSMDLQKTAADKGFLVCDNPASGDCMFYALSHQLQSTKGIEISHRQLRCDLVQFLERYPNLNDGTELYNFVDGYRSWFDYLRSMEKDGTWGDHLILYAAANSYKTCIRVISSLGHDVMISPNNPTDINTNPLVIGHIHERHCVNLLSRQESYVNQQRTGPRKYEPSISSVTPAAKKTKYTEDHHAESNVNQQRTGPRKYEPPISTVTPAAKKTKYTNDDHHAGSATVNNLKDDAQDSSGKPPHLDFELPDLKDLPTSSSNWSDIELPVEILLLTVEDCEFLACFHYLIQPLRSYHKDIGFVYFGLMGYHHEKELKIALVKCTKGSAVPGGSLTVVNDVVRALGPKAVFSVGACFGLTPVKTRLGDVVVSSKLTTLAHKVPPSRDIGNLIRYAADGWRAPLKDPKAREVKVNRDGTVLSIPWSQERSEDILQQHPEAIAVEMEGEGVFAAAHHLKTEWVVVKGIKGYASENRSSSDEWEVFASAMAASVVSNILRNPGVFQDWSHYNEDATEPINVIERIRQLYKTREGQHLPVPWCEDFSFNLNEIFTRLRILGKDIRGELKWADEITNMTAIFRPHEEGKKPRTVLIEGDPGIGKTTYSQKLAYDWATLPKDWHETFPMIAVLLLLRCHDIKSSLWEAIDEQLLPKDIDEDCKEIFFKFIRKNQSKVLIVLNGLDEADQDKLGMFIDLVQSKQLPKCFFVFTSRHDSGLRIRRFCDNLWEIVGFTRKDAERFIYKYFVNAKNLADRLVKEISSHPHLLQLTSNPLNAALLCILCEDFKGTFPESRTELFIEIVLCVLRRYEEKNGISSYNEDLMKVYQEDLRCLGRMALTSLLKGELYFDECRQKNSSLNVVKKFGLLSRQPGGSKRKPCYRYGFLHKSFQEFFAGFYLALEILRGETEPEISVTDLRFLNEFKEVFLFMTGIVVSRCKETSLRLLSNITAHINSLGGHGYHKKRRKEVNKKIELAFSFIEESGKHRENFQSQLLHQFGSQLCLETLLLKMDARLTFVFESLSVNTSLTELRLVGENRDFRVGESKSSKLSVALSFNTGVTLYNGVNIGMITDSSAASLEKALSANTTKLSYLNLIGFWMWGSVLEYLSKALTVNSTLTYLNLSDCQIDDSGIASLSRALSVNTALTKLDLSSNAFGVSGAASLSEALRVNSALTHLNLSSNRIPESGVLSFSQTLSVNTTLTYLSWNGGQLGASGTVYLSDALTDNETLTDLDLFFNGIGDSGVASLSRALSVNTTLTNLCLGCNQIGDSGADSLSTVLSAKTALTYLDLHDNKISDSGAASLSEALKANSTCTLTDLNLSYNKIGDTGAVFFSKALSVNTTSLTNLNLCRSVFGDLPVASHWEAFSVNRMGDFGAASLSEALSVNTKLTNLNLGGHAIGDSGAASLYKALSVNKTLTNLSLGSDLNWIVDNCRISLCEDFSVNTISDSGAASLSEALSVNTTLTYLDLRGHSIGASGVAHLSKALAINTALTDLNLQGNYICDSGAASLSNALLSKKTALTNLHLRDNSIGDSGVVSLSNSLKVNTTLTDLDLSRNTIGDSSANSLSKALEVNNTLTNLNLSRNAIGNSGANSLSKLLEVNNTLTHLNLSSNTIGESGGVSLSKALEVNGTLTHLDLSDNAIGPSGCASFSKALSVNTVLTNIELRGNDWLHIQQYRM</sequence>
<dbReference type="CDD" id="cd22758">
    <property type="entry name" value="OTU_232R-like"/>
    <property type="match status" value="1"/>
</dbReference>
<dbReference type="GO" id="GO:0003824">
    <property type="term" value="F:catalytic activity"/>
    <property type="evidence" value="ECO:0007669"/>
    <property type="project" value="InterPro"/>
</dbReference>
<evidence type="ECO:0000259" key="8">
    <source>
        <dbReference type="PROSITE" id="PS50837"/>
    </source>
</evidence>
<keyword evidence="3" id="KW-0677">Repeat</keyword>
<dbReference type="SUPFAM" id="SSF52540">
    <property type="entry name" value="P-loop containing nucleoside triphosphate hydrolases"/>
    <property type="match status" value="1"/>
</dbReference>
<dbReference type="GO" id="GO:0005096">
    <property type="term" value="F:GTPase activator activity"/>
    <property type="evidence" value="ECO:0007669"/>
    <property type="project" value="UniProtKB-KW"/>
</dbReference>
<dbReference type="InterPro" id="IPR027038">
    <property type="entry name" value="RanGap"/>
</dbReference>
<reference evidence="10" key="1">
    <citation type="journal article" date="2017" name="bioRxiv">
        <title>Comparative analysis of the genomes of Stylophora pistillata and Acropora digitifera provides evidence for extensive differences between species of corals.</title>
        <authorList>
            <person name="Voolstra C.R."/>
            <person name="Li Y."/>
            <person name="Liew Y.J."/>
            <person name="Baumgarten S."/>
            <person name="Zoccola D."/>
            <person name="Flot J.-F."/>
            <person name="Tambutte S."/>
            <person name="Allemand D."/>
            <person name="Aranda M."/>
        </authorList>
    </citation>
    <scope>NUCLEOTIDE SEQUENCE [LARGE SCALE GENOMIC DNA]</scope>
</reference>
<dbReference type="SUPFAM" id="SSF54001">
    <property type="entry name" value="Cysteine proteinases"/>
    <property type="match status" value="1"/>
</dbReference>
<protein>
    <submittedName>
        <fullName evidence="9">Protein NLRC3</fullName>
    </submittedName>
</protein>
<organism evidence="9 10">
    <name type="scientific">Stylophora pistillata</name>
    <name type="common">Smooth cauliflower coral</name>
    <dbReference type="NCBI Taxonomy" id="50429"/>
    <lineage>
        <taxon>Eukaryota</taxon>
        <taxon>Metazoa</taxon>
        <taxon>Cnidaria</taxon>
        <taxon>Anthozoa</taxon>
        <taxon>Hexacorallia</taxon>
        <taxon>Scleractinia</taxon>
        <taxon>Astrocoeniina</taxon>
        <taxon>Pocilloporidae</taxon>
        <taxon>Stylophora</taxon>
    </lineage>
</organism>
<dbReference type="SMART" id="SM00368">
    <property type="entry name" value="LRR_RI"/>
    <property type="match status" value="16"/>
</dbReference>
<dbReference type="Gene3D" id="3.40.50.300">
    <property type="entry name" value="P-loop containing nucleotide triphosphate hydrolases"/>
    <property type="match status" value="1"/>
</dbReference>
<gene>
    <name evidence="9" type="primary">NLRC3</name>
    <name evidence="9" type="ORF">AWC38_SpisGene18907</name>
</gene>